<evidence type="ECO:0000313" key="11">
    <source>
        <dbReference type="EMBL" id="PIR43975.1"/>
    </source>
</evidence>
<dbReference type="GO" id="GO:0015920">
    <property type="term" value="P:lipopolysaccharide transport"/>
    <property type="evidence" value="ECO:0007669"/>
    <property type="project" value="TreeGrafter"/>
</dbReference>
<keyword evidence="3 9" id="KW-0813">Transport</keyword>
<keyword evidence="5" id="KW-0997">Cell inner membrane</keyword>
<feature type="domain" description="ABC transmembrane type-2" evidence="10">
    <location>
        <begin position="42"/>
        <end position="261"/>
    </location>
</feature>
<dbReference type="PANTHER" id="PTHR30413:SF8">
    <property type="entry name" value="TRANSPORT PERMEASE PROTEIN"/>
    <property type="match status" value="1"/>
</dbReference>
<feature type="transmembrane region" description="Helical" evidence="9">
    <location>
        <begin position="115"/>
        <end position="143"/>
    </location>
</feature>
<dbReference type="InterPro" id="IPR000412">
    <property type="entry name" value="ABC_2_transport"/>
</dbReference>
<evidence type="ECO:0000259" key="10">
    <source>
        <dbReference type="PROSITE" id="PS51012"/>
    </source>
</evidence>
<dbReference type="GO" id="GO:0043190">
    <property type="term" value="C:ATP-binding cassette (ABC) transporter complex"/>
    <property type="evidence" value="ECO:0007669"/>
    <property type="project" value="InterPro"/>
</dbReference>
<evidence type="ECO:0000256" key="9">
    <source>
        <dbReference type="RuleBase" id="RU361157"/>
    </source>
</evidence>
<feature type="transmembrane region" description="Helical" evidence="9">
    <location>
        <begin position="75"/>
        <end position="94"/>
    </location>
</feature>
<gene>
    <name evidence="11" type="ORF">COV23_02360</name>
</gene>
<protein>
    <recommendedName>
        <fullName evidence="9">Transport permease protein</fullName>
    </recommendedName>
</protein>
<dbReference type="PRINTS" id="PR00164">
    <property type="entry name" value="ABC2TRNSPORT"/>
</dbReference>
<dbReference type="GO" id="GO:0140359">
    <property type="term" value="F:ABC-type transporter activity"/>
    <property type="evidence" value="ECO:0007669"/>
    <property type="project" value="InterPro"/>
</dbReference>
<name>A0A2H0RDT7_9BACT</name>
<evidence type="ECO:0000256" key="5">
    <source>
        <dbReference type="ARBA" id="ARBA00022519"/>
    </source>
</evidence>
<evidence type="ECO:0000256" key="1">
    <source>
        <dbReference type="ARBA" id="ARBA00004429"/>
    </source>
</evidence>
<dbReference type="InterPro" id="IPR047817">
    <property type="entry name" value="ABC2_TM_bact-type"/>
</dbReference>
<dbReference type="EMBL" id="PCXV01000039">
    <property type="protein sequence ID" value="PIR43975.1"/>
    <property type="molecule type" value="Genomic_DNA"/>
</dbReference>
<feature type="transmembrane region" description="Helical" evidence="9">
    <location>
        <begin position="237"/>
        <end position="258"/>
    </location>
</feature>
<dbReference type="PANTHER" id="PTHR30413">
    <property type="entry name" value="INNER MEMBRANE TRANSPORT PERMEASE"/>
    <property type="match status" value="1"/>
</dbReference>
<evidence type="ECO:0000313" key="12">
    <source>
        <dbReference type="Proteomes" id="UP000231602"/>
    </source>
</evidence>
<dbReference type="AlphaFoldDB" id="A0A2H0RDT7"/>
<feature type="transmembrane region" description="Helical" evidence="9">
    <location>
        <begin position="149"/>
        <end position="173"/>
    </location>
</feature>
<comment type="similarity">
    <text evidence="2 9">Belongs to the ABC-2 integral membrane protein family.</text>
</comment>
<evidence type="ECO:0000256" key="4">
    <source>
        <dbReference type="ARBA" id="ARBA00022475"/>
    </source>
</evidence>
<keyword evidence="8 9" id="KW-0472">Membrane</keyword>
<comment type="subcellular location">
    <subcellularLocation>
        <location evidence="1">Cell inner membrane</location>
        <topology evidence="1">Multi-pass membrane protein</topology>
    </subcellularLocation>
    <subcellularLocation>
        <location evidence="9">Cell membrane</location>
        <topology evidence="9">Multi-pass membrane protein</topology>
    </subcellularLocation>
</comment>
<keyword evidence="6 9" id="KW-0812">Transmembrane</keyword>
<comment type="caution">
    <text evidence="11">The sequence shown here is derived from an EMBL/GenBank/DDBJ whole genome shotgun (WGS) entry which is preliminary data.</text>
</comment>
<evidence type="ECO:0000256" key="8">
    <source>
        <dbReference type="ARBA" id="ARBA00023136"/>
    </source>
</evidence>
<feature type="transmembrane region" description="Helical" evidence="9">
    <location>
        <begin position="185"/>
        <end position="202"/>
    </location>
</feature>
<keyword evidence="4 9" id="KW-1003">Cell membrane</keyword>
<dbReference type="PROSITE" id="PS51012">
    <property type="entry name" value="ABC_TM2"/>
    <property type="match status" value="1"/>
</dbReference>
<evidence type="ECO:0000256" key="2">
    <source>
        <dbReference type="ARBA" id="ARBA00007783"/>
    </source>
</evidence>
<proteinExistence type="inferred from homology"/>
<keyword evidence="7 9" id="KW-1133">Transmembrane helix</keyword>
<dbReference type="Pfam" id="PF01061">
    <property type="entry name" value="ABC2_membrane"/>
    <property type="match status" value="1"/>
</dbReference>
<evidence type="ECO:0000256" key="3">
    <source>
        <dbReference type="ARBA" id="ARBA00022448"/>
    </source>
</evidence>
<evidence type="ECO:0000256" key="7">
    <source>
        <dbReference type="ARBA" id="ARBA00022989"/>
    </source>
</evidence>
<sequence length="269" mass="30524">MEIIIKPKKSFSIDFKELWYFREIFYSLALRDIKVRYKQTVIGILWAILQPFLMMVVFSVFFGKLAGISSGDVPYPIFAFAGLIFWNYFSSSLSSASNSLVSNQAIIQKIYFPRLIVPISSTAVYLLDFVLSLIIFAGLLIYYKFTPSFIGVLIILPALLISFLASNGLGLFLASVNVKYRDVRYALPFFIQMLLFVTPVIYPSNVLGKYQWLWYLNPMSGVIEAIRGGFLGGIINWQLFGASLLVSIGLFIIGVIYFNKTEKYFADVI</sequence>
<evidence type="ECO:0000256" key="6">
    <source>
        <dbReference type="ARBA" id="ARBA00022692"/>
    </source>
</evidence>
<dbReference type="InterPro" id="IPR013525">
    <property type="entry name" value="ABC2_TM"/>
</dbReference>
<organism evidence="11 12">
    <name type="scientific">Candidatus Wolfebacteria bacterium CG10_big_fil_rev_8_21_14_0_10_31_9</name>
    <dbReference type="NCBI Taxonomy" id="1975070"/>
    <lineage>
        <taxon>Bacteria</taxon>
        <taxon>Candidatus Wolfeibacteriota</taxon>
    </lineage>
</organism>
<accession>A0A2H0RDT7</accession>
<reference evidence="11 12" key="1">
    <citation type="submission" date="2017-09" db="EMBL/GenBank/DDBJ databases">
        <title>Depth-based differentiation of microbial function through sediment-hosted aquifers and enrichment of novel symbionts in the deep terrestrial subsurface.</title>
        <authorList>
            <person name="Probst A.J."/>
            <person name="Ladd B."/>
            <person name="Jarett J.K."/>
            <person name="Geller-Mcgrath D.E."/>
            <person name="Sieber C.M."/>
            <person name="Emerson J.B."/>
            <person name="Anantharaman K."/>
            <person name="Thomas B.C."/>
            <person name="Malmstrom R."/>
            <person name="Stieglmeier M."/>
            <person name="Klingl A."/>
            <person name="Woyke T."/>
            <person name="Ryan C.M."/>
            <person name="Banfield J.F."/>
        </authorList>
    </citation>
    <scope>NUCLEOTIDE SEQUENCE [LARGE SCALE GENOMIC DNA]</scope>
    <source>
        <strain evidence="11">CG10_big_fil_rev_8_21_14_0_10_31_9</strain>
    </source>
</reference>
<dbReference type="Proteomes" id="UP000231602">
    <property type="component" value="Unassembled WGS sequence"/>
</dbReference>
<feature type="transmembrane region" description="Helical" evidence="9">
    <location>
        <begin position="41"/>
        <end position="63"/>
    </location>
</feature>